<dbReference type="InterPro" id="IPR002563">
    <property type="entry name" value="Flavin_Rdtase-like_dom"/>
</dbReference>
<dbReference type="AlphaFoldDB" id="A0A7W6TH28"/>
<comment type="caution">
    <text evidence="7">The sequence shown here is derived from an EMBL/GenBank/DDBJ whole genome shotgun (WGS) entry which is preliminary data.</text>
</comment>
<evidence type="ECO:0000256" key="3">
    <source>
        <dbReference type="ARBA" id="ARBA00022643"/>
    </source>
</evidence>
<dbReference type="EMBL" id="JACIGW010000004">
    <property type="protein sequence ID" value="MBB4350134.1"/>
    <property type="molecule type" value="Genomic_DNA"/>
</dbReference>
<evidence type="ECO:0000313" key="11">
    <source>
        <dbReference type="Proteomes" id="UP000576087"/>
    </source>
</evidence>
<dbReference type="RefSeq" id="WP_183826538.1">
    <property type="nucleotide sequence ID" value="NZ_JACIGW010000004.1"/>
</dbReference>
<evidence type="ECO:0000256" key="2">
    <source>
        <dbReference type="ARBA" id="ARBA00022630"/>
    </source>
</evidence>
<protein>
    <submittedName>
        <fullName evidence="7">Flavin reductase (DIM6/NTAB) family NADH-FMN oxidoreductase RutF</fullName>
    </submittedName>
</protein>
<feature type="domain" description="Flavin reductase like" evidence="5">
    <location>
        <begin position="23"/>
        <end position="174"/>
    </location>
</feature>
<gene>
    <name evidence="7" type="ORF">GGE31_003839</name>
    <name evidence="6" type="ORF">GGE33_003897</name>
    <name evidence="8" type="ORF">GGE35_003584</name>
</gene>
<evidence type="ECO:0000256" key="1">
    <source>
        <dbReference type="ARBA" id="ARBA00001917"/>
    </source>
</evidence>
<evidence type="ECO:0000313" key="8">
    <source>
        <dbReference type="EMBL" id="MBB4447749.1"/>
    </source>
</evidence>
<comment type="similarity">
    <text evidence="4">Belongs to the flavoredoxin family.</text>
</comment>
<evidence type="ECO:0000313" key="6">
    <source>
        <dbReference type="EMBL" id="MBB4350134.1"/>
    </source>
</evidence>
<evidence type="ECO:0000313" key="7">
    <source>
        <dbReference type="EMBL" id="MBB4413313.1"/>
    </source>
</evidence>
<accession>A0A7W6TH28</accession>
<evidence type="ECO:0000256" key="4">
    <source>
        <dbReference type="ARBA" id="ARBA00038054"/>
    </source>
</evidence>
<evidence type="ECO:0000313" key="9">
    <source>
        <dbReference type="Proteomes" id="UP000520770"/>
    </source>
</evidence>
<dbReference type="SUPFAM" id="SSF50475">
    <property type="entry name" value="FMN-binding split barrel"/>
    <property type="match status" value="1"/>
</dbReference>
<keyword evidence="10" id="KW-1185">Reference proteome</keyword>
<keyword evidence="3" id="KW-0288">FMN</keyword>
<evidence type="ECO:0000259" key="5">
    <source>
        <dbReference type="SMART" id="SM00903"/>
    </source>
</evidence>
<dbReference type="Proteomes" id="UP000520770">
    <property type="component" value="Unassembled WGS sequence"/>
</dbReference>
<organism evidence="7 10">
    <name type="scientific">Aliirhizobium cellulosilyticum</name>
    <dbReference type="NCBI Taxonomy" id="393664"/>
    <lineage>
        <taxon>Bacteria</taxon>
        <taxon>Pseudomonadati</taxon>
        <taxon>Pseudomonadota</taxon>
        <taxon>Alphaproteobacteria</taxon>
        <taxon>Hyphomicrobiales</taxon>
        <taxon>Rhizobiaceae</taxon>
        <taxon>Aliirhizobium</taxon>
    </lineage>
</organism>
<dbReference type="Proteomes" id="UP000524535">
    <property type="component" value="Unassembled WGS sequence"/>
</dbReference>
<dbReference type="GO" id="GO:0016646">
    <property type="term" value="F:oxidoreductase activity, acting on the CH-NH group of donors, NAD or NADP as acceptor"/>
    <property type="evidence" value="ECO:0007669"/>
    <property type="project" value="UniProtKB-ARBA"/>
</dbReference>
<dbReference type="Pfam" id="PF01613">
    <property type="entry name" value="Flavin_Reduct"/>
    <property type="match status" value="1"/>
</dbReference>
<proteinExistence type="inferred from homology"/>
<name>A0A7W6TH28_9HYPH</name>
<dbReference type="Proteomes" id="UP000576087">
    <property type="component" value="Unassembled WGS sequence"/>
</dbReference>
<evidence type="ECO:0000313" key="10">
    <source>
        <dbReference type="Proteomes" id="UP000524535"/>
    </source>
</evidence>
<dbReference type="GO" id="GO:0010181">
    <property type="term" value="F:FMN binding"/>
    <property type="evidence" value="ECO:0007669"/>
    <property type="project" value="InterPro"/>
</dbReference>
<keyword evidence="2" id="KW-0285">Flavoprotein</keyword>
<comment type="cofactor">
    <cofactor evidence="1">
        <name>FMN</name>
        <dbReference type="ChEBI" id="CHEBI:58210"/>
    </cofactor>
</comment>
<dbReference type="SMART" id="SM00903">
    <property type="entry name" value="Flavin_Reduct"/>
    <property type="match status" value="1"/>
</dbReference>
<dbReference type="PANTHER" id="PTHR33798">
    <property type="entry name" value="FLAVOPROTEIN OXYGENASE"/>
    <property type="match status" value="1"/>
</dbReference>
<dbReference type="EMBL" id="JACIHM010000005">
    <property type="protein sequence ID" value="MBB4447749.1"/>
    <property type="molecule type" value="Genomic_DNA"/>
</dbReference>
<dbReference type="EMBL" id="JACIGY010000005">
    <property type="protein sequence ID" value="MBB4413313.1"/>
    <property type="molecule type" value="Genomic_DNA"/>
</dbReference>
<sequence>MTDTITIDFSEIEPRDKYKIMIGTIVPRPIAWVTTVDAGGRPNAAPYSFFGCLSSDPPIIGLGIEYRADGRSKDTARNIRDVGVFTVNIVSHSLADAMNTTAFPFDEHVNEVEMAGLTLRTGIKVASPAIAESPAALECRLHSFIDLGKSREIILGEIVAARLRSDIINERFHIDPMALDAVGRMGGSAYSTTRDCFDIKPPTL</sequence>
<dbReference type="PANTHER" id="PTHR33798:SF5">
    <property type="entry name" value="FLAVIN REDUCTASE LIKE DOMAIN-CONTAINING PROTEIN"/>
    <property type="match status" value="1"/>
</dbReference>
<dbReference type="Gene3D" id="2.30.110.10">
    <property type="entry name" value="Electron Transport, Fmn-binding Protein, Chain A"/>
    <property type="match status" value="1"/>
</dbReference>
<reference evidence="9 10" key="1">
    <citation type="submission" date="2020-08" db="EMBL/GenBank/DDBJ databases">
        <title>Genomic Encyclopedia of Type Strains, Phase IV (KMG-V): Genome sequencing to study the core and pangenomes of soil and plant-associated prokaryotes.</title>
        <authorList>
            <person name="Whitman W."/>
        </authorList>
    </citation>
    <scope>NUCLEOTIDE SEQUENCE [LARGE SCALE GENOMIC DNA]</scope>
    <source>
        <strain evidence="7 10">SEMIA 444</strain>
        <strain evidence="6 9">SEMIA 448</strain>
        <strain evidence="8 11">SEMIA 452</strain>
    </source>
</reference>
<dbReference type="InterPro" id="IPR012349">
    <property type="entry name" value="Split_barrel_FMN-bd"/>
</dbReference>